<comment type="caution">
    <text evidence="1">The sequence shown here is derived from an EMBL/GenBank/DDBJ whole genome shotgun (WGS) entry which is preliminary data.</text>
</comment>
<dbReference type="EMBL" id="VSRR010008627">
    <property type="protein sequence ID" value="MPC49037.1"/>
    <property type="molecule type" value="Genomic_DNA"/>
</dbReference>
<keyword evidence="2" id="KW-1185">Reference proteome</keyword>
<evidence type="ECO:0000313" key="1">
    <source>
        <dbReference type="EMBL" id="MPC49037.1"/>
    </source>
</evidence>
<protein>
    <submittedName>
        <fullName evidence="1">Uncharacterized protein</fullName>
    </submittedName>
</protein>
<organism evidence="1 2">
    <name type="scientific">Portunus trituberculatus</name>
    <name type="common">Swimming crab</name>
    <name type="synonym">Neptunus trituberculatus</name>
    <dbReference type="NCBI Taxonomy" id="210409"/>
    <lineage>
        <taxon>Eukaryota</taxon>
        <taxon>Metazoa</taxon>
        <taxon>Ecdysozoa</taxon>
        <taxon>Arthropoda</taxon>
        <taxon>Crustacea</taxon>
        <taxon>Multicrustacea</taxon>
        <taxon>Malacostraca</taxon>
        <taxon>Eumalacostraca</taxon>
        <taxon>Eucarida</taxon>
        <taxon>Decapoda</taxon>
        <taxon>Pleocyemata</taxon>
        <taxon>Brachyura</taxon>
        <taxon>Eubrachyura</taxon>
        <taxon>Portunoidea</taxon>
        <taxon>Portunidae</taxon>
        <taxon>Portuninae</taxon>
        <taxon>Portunus</taxon>
    </lineage>
</organism>
<name>A0A5B7FUF6_PORTR</name>
<dbReference type="AlphaFoldDB" id="A0A5B7FUF6"/>
<reference evidence="1 2" key="1">
    <citation type="submission" date="2019-05" db="EMBL/GenBank/DDBJ databases">
        <title>Another draft genome of Portunus trituberculatus and its Hox gene families provides insights of decapod evolution.</title>
        <authorList>
            <person name="Jeong J.-H."/>
            <person name="Song I."/>
            <person name="Kim S."/>
            <person name="Choi T."/>
            <person name="Kim D."/>
            <person name="Ryu S."/>
            <person name="Kim W."/>
        </authorList>
    </citation>
    <scope>NUCLEOTIDE SEQUENCE [LARGE SCALE GENOMIC DNA]</scope>
    <source>
        <tissue evidence="1">Muscle</tissue>
    </source>
</reference>
<proteinExistence type="predicted"/>
<accession>A0A5B7FUF6</accession>
<dbReference type="Proteomes" id="UP000324222">
    <property type="component" value="Unassembled WGS sequence"/>
</dbReference>
<gene>
    <name evidence="1" type="ORF">E2C01_042825</name>
</gene>
<evidence type="ECO:0000313" key="2">
    <source>
        <dbReference type="Proteomes" id="UP000324222"/>
    </source>
</evidence>
<sequence length="62" mass="6589">MLARVGLSHLPNLDSPPAYMGSLSTLARESEREANTKNAKNGQALTTTANLPHLCGKKLVLS</sequence>